<evidence type="ECO:0000313" key="1">
    <source>
        <dbReference type="EMBL" id="MDC9591694.1"/>
    </source>
</evidence>
<dbReference type="RefSeq" id="WP_273556900.1">
    <property type="nucleotide sequence ID" value="NZ_JAQRFI010000132.1"/>
</dbReference>
<evidence type="ECO:0000313" key="2">
    <source>
        <dbReference type="Proteomes" id="UP001217178"/>
    </source>
</evidence>
<organism evidence="1 2">
    <name type="scientific">Xenorhabdus yunnanensis</name>
    <dbReference type="NCBI Taxonomy" id="3025878"/>
    <lineage>
        <taxon>Bacteria</taxon>
        <taxon>Pseudomonadati</taxon>
        <taxon>Pseudomonadota</taxon>
        <taxon>Gammaproteobacteria</taxon>
        <taxon>Enterobacterales</taxon>
        <taxon>Morganellaceae</taxon>
        <taxon>Xenorhabdus</taxon>
    </lineage>
</organism>
<sequence length="41" mass="4407">MPPTRVRWVRGENGMAAWVIGIPLATQGMGKEILALVSSVN</sequence>
<dbReference type="Proteomes" id="UP001217178">
    <property type="component" value="Unassembled WGS sequence"/>
</dbReference>
<accession>A0ABT5LKR4</accession>
<dbReference type="EMBL" id="JAQRFI010000132">
    <property type="protein sequence ID" value="MDC9591694.1"/>
    <property type="molecule type" value="Genomic_DNA"/>
</dbReference>
<comment type="caution">
    <text evidence="1">The sequence shown here is derived from an EMBL/GenBank/DDBJ whole genome shotgun (WGS) entry which is preliminary data.</text>
</comment>
<gene>
    <name evidence="1" type="ORF">PSI23_21030</name>
</gene>
<proteinExistence type="predicted"/>
<protein>
    <submittedName>
        <fullName evidence="1">Uncharacterized protein</fullName>
    </submittedName>
</protein>
<keyword evidence="2" id="KW-1185">Reference proteome</keyword>
<reference evidence="1 2" key="1">
    <citation type="submission" date="2023-02" db="EMBL/GenBank/DDBJ databases">
        <title>Entomopathogenic bacteria.</title>
        <authorList>
            <person name="Machado R.A."/>
        </authorList>
    </citation>
    <scope>NUCLEOTIDE SEQUENCE [LARGE SCALE GENOMIC DNA]</scope>
    <source>
        <strain evidence="1 2">XENO-10</strain>
    </source>
</reference>
<name>A0ABT5LKR4_9GAMM</name>